<dbReference type="InterPro" id="IPR006426">
    <property type="entry name" value="Asn_synth_AEB"/>
</dbReference>
<dbReference type="InterPro" id="IPR001962">
    <property type="entry name" value="Asn_synthase"/>
</dbReference>
<dbReference type="InterPro" id="IPR033738">
    <property type="entry name" value="AsnB_N"/>
</dbReference>
<dbReference type="InterPro" id="IPR014729">
    <property type="entry name" value="Rossmann-like_a/b/a_fold"/>
</dbReference>
<sequence length="623" mass="68352">MCGITGILGDGDTSLTREMADLLSHRGPDGIRVWGDEVCSLGHSRLSIVDLLGSDQPMGSEHGCWLVQNGEIYNFGSLRKKYSGYNWRTKGDGEVILAAHWSAFHLNSSIPSPAETSRSSLSGYLRRTSGASDSSNPANAHVEWVSQLDGIWGFALWDSKRQELILCRDPLGVKPLLRTLTPSGELLVASEAKAFRAHPDYVSKIDENAMLARLAFEYPLDETTLFEGVSQVAPATIETWALDSEGRATLTGVATYSTERIVPGDTWNPELDAPVLLESLCSSIGDRLMSDVPLGIILSGGLDSSMVAGLAHKASAQTGQPVPECWTVAEDEDNPDFRAAEDVCSVLDLGHHTSTLDDDCFWRTLPSLSWHGEDLDISVLFFQPLFEKMSSAVTVGLCGQGADELHGGYPRYRNLVGHQELISSRLSASRHPFAEHLVNDISAVEEQGLAQPWRAQKHNPAEVFSDLTSTLQFEMDHGQLTNFQLRLVDRHSMAHGLEVRVPFLGAAHRQASNTIPNDWKIRGQQEKLALRAAAALTDLPKSIVNRPKLPAGSATTPTLLDELMTELKPHAREWAASYPRLERILKTQPDMAIGLRLFESLHIIDGGLGRENKGLWDLLEDFS</sequence>
<evidence type="ECO:0000256" key="6">
    <source>
        <dbReference type="PIRSR" id="PIRSR001589-1"/>
    </source>
</evidence>
<dbReference type="GO" id="GO:0006529">
    <property type="term" value="P:asparagine biosynthetic process"/>
    <property type="evidence" value="ECO:0007669"/>
    <property type="project" value="UniProtKB-KW"/>
</dbReference>
<dbReference type="PIRSF" id="PIRSF001589">
    <property type="entry name" value="Asn_synthetase_glu-h"/>
    <property type="match status" value="1"/>
</dbReference>
<dbReference type="CDD" id="cd00712">
    <property type="entry name" value="AsnB"/>
    <property type="match status" value="1"/>
</dbReference>
<accession>A0A075HDE5</accession>
<feature type="active site" description="For GATase activity" evidence="6">
    <location>
        <position position="2"/>
    </location>
</feature>
<keyword evidence="9" id="KW-0436">Ligase</keyword>
<dbReference type="InterPro" id="IPR029055">
    <property type="entry name" value="Ntn_hydrolases_N"/>
</dbReference>
<dbReference type="PANTHER" id="PTHR43284:SF1">
    <property type="entry name" value="ASPARAGINE SYNTHETASE"/>
    <property type="match status" value="1"/>
</dbReference>
<proteinExistence type="inferred from homology"/>
<comment type="similarity">
    <text evidence="1">Belongs to the asparagine synthetase family.</text>
</comment>
<protein>
    <recommendedName>
        <fullName evidence="5">Putative asparagine synthetase [glutamine-hydrolyzing]</fullName>
        <ecNumber evidence="5">6.3.5.4</ecNumber>
    </recommendedName>
</protein>
<evidence type="ECO:0000256" key="4">
    <source>
        <dbReference type="ARBA" id="ARBA00022962"/>
    </source>
</evidence>
<evidence type="ECO:0000256" key="2">
    <source>
        <dbReference type="ARBA" id="ARBA00022741"/>
    </source>
</evidence>
<dbReference type="NCBIfam" id="TIGR01536">
    <property type="entry name" value="asn_synth_AEB"/>
    <property type="match status" value="1"/>
</dbReference>
<dbReference type="InterPro" id="IPR017932">
    <property type="entry name" value="GATase_2_dom"/>
</dbReference>
<dbReference type="SUPFAM" id="SSF56235">
    <property type="entry name" value="N-terminal nucleophile aminohydrolases (Ntn hydrolases)"/>
    <property type="match status" value="1"/>
</dbReference>
<dbReference type="Pfam" id="PF00733">
    <property type="entry name" value="Asn_synthase"/>
    <property type="match status" value="1"/>
</dbReference>
<dbReference type="GO" id="GO:0005524">
    <property type="term" value="F:ATP binding"/>
    <property type="evidence" value="ECO:0007669"/>
    <property type="project" value="UniProtKB-KW"/>
</dbReference>
<evidence type="ECO:0000256" key="5">
    <source>
        <dbReference type="PIRNR" id="PIRNR001589"/>
    </source>
</evidence>
<dbReference type="PANTHER" id="PTHR43284">
    <property type="entry name" value="ASPARAGINE SYNTHETASE (GLUTAMINE-HYDROLYZING)"/>
    <property type="match status" value="1"/>
</dbReference>
<dbReference type="AlphaFoldDB" id="A0A075HDE5"/>
<dbReference type="EMBL" id="KF900967">
    <property type="protein sequence ID" value="AIF13235.1"/>
    <property type="molecule type" value="Genomic_DNA"/>
</dbReference>
<dbReference type="Gene3D" id="3.60.20.10">
    <property type="entry name" value="Glutamine Phosphoribosylpyrophosphate, subunit 1, domain 1"/>
    <property type="match status" value="1"/>
</dbReference>
<feature type="binding site" evidence="7">
    <location>
        <position position="328"/>
    </location>
    <ligand>
        <name>ATP</name>
        <dbReference type="ChEBI" id="CHEBI:30616"/>
    </ligand>
</feature>
<keyword evidence="3 5" id="KW-0067">ATP-binding</keyword>
<name>A0A075HDE5_9EURY</name>
<feature type="domain" description="Glutamine amidotransferase type-2" evidence="8">
    <location>
        <begin position="2"/>
        <end position="216"/>
    </location>
</feature>
<dbReference type="InterPro" id="IPR051786">
    <property type="entry name" value="ASN_synthetase/amidase"/>
</dbReference>
<evidence type="ECO:0000313" key="9">
    <source>
        <dbReference type="EMBL" id="AIF13235.1"/>
    </source>
</evidence>
<keyword evidence="6" id="KW-0061">Asparagine biosynthesis</keyword>
<evidence type="ECO:0000256" key="3">
    <source>
        <dbReference type="ARBA" id="ARBA00022840"/>
    </source>
</evidence>
<reference evidence="9" key="1">
    <citation type="journal article" date="2014" name="Genome Biol. Evol.">
        <title>Pangenome evidence for extensive interdomain horizontal transfer affecting lineage core and shell genes in uncultured planktonic thaumarchaeota and euryarchaeota.</title>
        <authorList>
            <person name="Deschamps P."/>
            <person name="Zivanovic Y."/>
            <person name="Moreira D."/>
            <person name="Rodriguez-Valera F."/>
            <person name="Lopez-Garcia P."/>
        </authorList>
    </citation>
    <scope>NUCLEOTIDE SEQUENCE</scope>
</reference>
<evidence type="ECO:0000259" key="8">
    <source>
        <dbReference type="PROSITE" id="PS51278"/>
    </source>
</evidence>
<keyword evidence="6" id="KW-0028">Amino-acid biosynthesis</keyword>
<comment type="catalytic activity">
    <reaction evidence="5">
        <text>L-aspartate + L-glutamine + ATP + H2O = L-asparagine + L-glutamate + AMP + diphosphate + H(+)</text>
        <dbReference type="Rhea" id="RHEA:12228"/>
        <dbReference type="ChEBI" id="CHEBI:15377"/>
        <dbReference type="ChEBI" id="CHEBI:15378"/>
        <dbReference type="ChEBI" id="CHEBI:29985"/>
        <dbReference type="ChEBI" id="CHEBI:29991"/>
        <dbReference type="ChEBI" id="CHEBI:30616"/>
        <dbReference type="ChEBI" id="CHEBI:33019"/>
        <dbReference type="ChEBI" id="CHEBI:58048"/>
        <dbReference type="ChEBI" id="CHEBI:58359"/>
        <dbReference type="ChEBI" id="CHEBI:456215"/>
        <dbReference type="EC" id="6.3.5.4"/>
    </reaction>
</comment>
<feature type="binding site" evidence="7">
    <location>
        <position position="92"/>
    </location>
    <ligand>
        <name>L-glutamine</name>
        <dbReference type="ChEBI" id="CHEBI:58359"/>
    </ligand>
</feature>
<dbReference type="GO" id="GO:0004066">
    <property type="term" value="F:asparagine synthase (glutamine-hydrolyzing) activity"/>
    <property type="evidence" value="ECO:0007669"/>
    <property type="project" value="UniProtKB-EC"/>
</dbReference>
<dbReference type="GO" id="GO:0005829">
    <property type="term" value="C:cytosol"/>
    <property type="evidence" value="ECO:0007669"/>
    <property type="project" value="TreeGrafter"/>
</dbReference>
<dbReference type="Gene3D" id="3.40.50.620">
    <property type="entry name" value="HUPs"/>
    <property type="match status" value="1"/>
</dbReference>
<dbReference type="Pfam" id="PF13522">
    <property type="entry name" value="GATase_6"/>
    <property type="match status" value="1"/>
</dbReference>
<keyword evidence="4 6" id="KW-0315">Glutamine amidotransferase</keyword>
<evidence type="ECO:0000256" key="7">
    <source>
        <dbReference type="PIRSR" id="PIRSR001589-2"/>
    </source>
</evidence>
<dbReference type="CDD" id="cd01991">
    <property type="entry name" value="Asn_synthase_B_C"/>
    <property type="match status" value="1"/>
</dbReference>
<evidence type="ECO:0000256" key="1">
    <source>
        <dbReference type="ARBA" id="ARBA00005752"/>
    </source>
</evidence>
<dbReference type="EC" id="6.3.5.4" evidence="5"/>
<dbReference type="SUPFAM" id="SSF52402">
    <property type="entry name" value="Adenine nucleotide alpha hydrolases-like"/>
    <property type="match status" value="1"/>
</dbReference>
<gene>
    <name evidence="9" type="primary">ASNS</name>
    <name evidence="9" type="synonym">asnB</name>
</gene>
<dbReference type="PROSITE" id="PS51278">
    <property type="entry name" value="GATASE_TYPE_2"/>
    <property type="match status" value="1"/>
</dbReference>
<keyword evidence="2 5" id="KW-0547">Nucleotide-binding</keyword>
<organism evidence="9">
    <name type="scientific">uncultured marine group II/III euryarchaeote KM3_60_H01</name>
    <dbReference type="NCBI Taxonomy" id="1456470"/>
    <lineage>
        <taxon>Archaea</taxon>
        <taxon>Methanobacteriati</taxon>
        <taxon>Methanobacteriota</taxon>
        <taxon>environmental samples</taxon>
    </lineage>
</organism>